<proteinExistence type="predicted"/>
<evidence type="ECO:0000313" key="2">
    <source>
        <dbReference type="EMBL" id="KAF9058314.1"/>
    </source>
</evidence>
<protein>
    <submittedName>
        <fullName evidence="2">Uncharacterized protein</fullName>
    </submittedName>
</protein>
<feature type="region of interest" description="Disordered" evidence="1">
    <location>
        <begin position="211"/>
        <end position="236"/>
    </location>
</feature>
<feature type="compositionally biased region" description="Low complexity" evidence="1">
    <location>
        <begin position="135"/>
        <end position="161"/>
    </location>
</feature>
<accession>A0A9P5P7J7</accession>
<dbReference type="Proteomes" id="UP000772434">
    <property type="component" value="Unassembled WGS sequence"/>
</dbReference>
<dbReference type="AlphaFoldDB" id="A0A9P5P7J7"/>
<name>A0A9P5P7J7_9AGAR</name>
<feature type="compositionally biased region" description="Polar residues" evidence="1">
    <location>
        <begin position="222"/>
        <end position="236"/>
    </location>
</feature>
<dbReference type="EMBL" id="JADNRY010000397">
    <property type="protein sequence ID" value="KAF9058314.1"/>
    <property type="molecule type" value="Genomic_DNA"/>
</dbReference>
<gene>
    <name evidence="2" type="ORF">BDP27DRAFT_1372796</name>
</gene>
<comment type="caution">
    <text evidence="2">The sequence shown here is derived from an EMBL/GenBank/DDBJ whole genome shotgun (WGS) entry which is preliminary data.</text>
</comment>
<evidence type="ECO:0000256" key="1">
    <source>
        <dbReference type="SAM" id="MobiDB-lite"/>
    </source>
</evidence>
<feature type="region of interest" description="Disordered" evidence="1">
    <location>
        <begin position="122"/>
        <end position="163"/>
    </location>
</feature>
<evidence type="ECO:0000313" key="3">
    <source>
        <dbReference type="Proteomes" id="UP000772434"/>
    </source>
</evidence>
<keyword evidence="3" id="KW-1185">Reference proteome</keyword>
<organism evidence="2 3">
    <name type="scientific">Rhodocollybia butyracea</name>
    <dbReference type="NCBI Taxonomy" id="206335"/>
    <lineage>
        <taxon>Eukaryota</taxon>
        <taxon>Fungi</taxon>
        <taxon>Dikarya</taxon>
        <taxon>Basidiomycota</taxon>
        <taxon>Agaricomycotina</taxon>
        <taxon>Agaricomycetes</taxon>
        <taxon>Agaricomycetidae</taxon>
        <taxon>Agaricales</taxon>
        <taxon>Marasmiineae</taxon>
        <taxon>Omphalotaceae</taxon>
        <taxon>Rhodocollybia</taxon>
    </lineage>
</organism>
<sequence length="236" mass="25407">MSLRTAEEQLCNVYAGTPFSYDHSHWNPTLMAIMEAKDKEDEAYAALLAKINTEIENISFQVFVSQTQRFGTILPPSVFSSTEDSFISGVPYPASPKASLATPQISQPKSPAKLTLKEYSEHRRKDRLKLDVQVPTPASAGGTSASGSSASPPLTSPSTSLIDISVPQSSPIDTSVHALSAPPIVDHGVRVGLMAPIPTCETRLRKAHNFAKDDPSGKCPLHSSNLKPTWLTPQPT</sequence>
<reference evidence="2" key="1">
    <citation type="submission" date="2020-11" db="EMBL/GenBank/DDBJ databases">
        <authorList>
            <consortium name="DOE Joint Genome Institute"/>
            <person name="Ahrendt S."/>
            <person name="Riley R."/>
            <person name="Andreopoulos W."/>
            <person name="Labutti K."/>
            <person name="Pangilinan J."/>
            <person name="Ruiz-Duenas F.J."/>
            <person name="Barrasa J.M."/>
            <person name="Sanchez-Garcia M."/>
            <person name="Camarero S."/>
            <person name="Miyauchi S."/>
            <person name="Serrano A."/>
            <person name="Linde D."/>
            <person name="Babiker R."/>
            <person name="Drula E."/>
            <person name="Ayuso-Fernandez I."/>
            <person name="Pacheco R."/>
            <person name="Padilla G."/>
            <person name="Ferreira P."/>
            <person name="Barriuso J."/>
            <person name="Kellner H."/>
            <person name="Castanera R."/>
            <person name="Alfaro M."/>
            <person name="Ramirez L."/>
            <person name="Pisabarro A.G."/>
            <person name="Kuo A."/>
            <person name="Tritt A."/>
            <person name="Lipzen A."/>
            <person name="He G."/>
            <person name="Yan M."/>
            <person name="Ng V."/>
            <person name="Cullen D."/>
            <person name="Martin F."/>
            <person name="Rosso M.-N."/>
            <person name="Henrissat B."/>
            <person name="Hibbett D."/>
            <person name="Martinez A.T."/>
            <person name="Grigoriev I.V."/>
        </authorList>
    </citation>
    <scope>NUCLEOTIDE SEQUENCE</scope>
    <source>
        <strain evidence="2">AH 40177</strain>
    </source>
</reference>